<dbReference type="Proteomes" id="UP000825701">
    <property type="component" value="Chromosome"/>
</dbReference>
<comment type="function">
    <text evidence="6">Bidirectionally degrades single-stranded DNA into large acid-insoluble oligonucleotides, which are then degraded further into small acid-soluble oligonucleotides.</text>
</comment>
<dbReference type="EMBL" id="CP081869">
    <property type="protein sequence ID" value="QZO02271.1"/>
    <property type="molecule type" value="Genomic_DNA"/>
</dbReference>
<dbReference type="NCBIfam" id="NF002139">
    <property type="entry name" value="PRK00977.1-3"/>
    <property type="match status" value="1"/>
</dbReference>
<evidence type="ECO:0000313" key="8">
    <source>
        <dbReference type="EMBL" id="QZO02271.1"/>
    </source>
</evidence>
<accession>A0A9E6RIU6</accession>
<dbReference type="EC" id="3.1.11.6" evidence="6"/>
<dbReference type="InterPro" id="IPR037004">
    <property type="entry name" value="Exonuc_VII_ssu_sf"/>
</dbReference>
<comment type="similarity">
    <text evidence="1 6">Belongs to the XseB family.</text>
</comment>
<keyword evidence="2 6" id="KW-0963">Cytoplasm</keyword>
<evidence type="ECO:0000256" key="3">
    <source>
        <dbReference type="ARBA" id="ARBA00022722"/>
    </source>
</evidence>
<keyword evidence="3 6" id="KW-0540">Nuclease</keyword>
<evidence type="ECO:0000256" key="5">
    <source>
        <dbReference type="ARBA" id="ARBA00022839"/>
    </source>
</evidence>
<evidence type="ECO:0000313" key="9">
    <source>
        <dbReference type="Proteomes" id="UP000825701"/>
    </source>
</evidence>
<sequence>MAFEAALAELEKIVARLEQGQAPLEESIDLYRRGETLKVRCDELLKRAEARVETIAVGADGGASGLKPIPNRLRARLGCCQGTKIPTGSDCGRSNRFPRPSGS</sequence>
<keyword evidence="9" id="KW-1185">Reference proteome</keyword>
<dbReference type="HAMAP" id="MF_00337">
    <property type="entry name" value="Exonuc_7_S"/>
    <property type="match status" value="1"/>
</dbReference>
<gene>
    <name evidence="6" type="primary">xseB</name>
    <name evidence="8" type="ORF">K6K41_04560</name>
</gene>
<evidence type="ECO:0000256" key="1">
    <source>
        <dbReference type="ARBA" id="ARBA00009998"/>
    </source>
</evidence>
<dbReference type="NCBIfam" id="TIGR01280">
    <property type="entry name" value="xseB"/>
    <property type="match status" value="1"/>
</dbReference>
<proteinExistence type="inferred from homology"/>
<dbReference type="GO" id="GO:0009318">
    <property type="term" value="C:exodeoxyribonuclease VII complex"/>
    <property type="evidence" value="ECO:0007669"/>
    <property type="project" value="UniProtKB-UniRule"/>
</dbReference>
<protein>
    <recommendedName>
        <fullName evidence="6">Exodeoxyribonuclease 7 small subunit</fullName>
        <ecNumber evidence="6">3.1.11.6</ecNumber>
    </recommendedName>
    <alternativeName>
        <fullName evidence="6">Exodeoxyribonuclease VII small subunit</fullName>
        <shortName evidence="6">Exonuclease VII small subunit</shortName>
    </alternativeName>
</protein>
<evidence type="ECO:0000256" key="6">
    <source>
        <dbReference type="HAMAP-Rule" id="MF_00337"/>
    </source>
</evidence>
<evidence type="ECO:0000256" key="7">
    <source>
        <dbReference type="SAM" id="MobiDB-lite"/>
    </source>
</evidence>
<comment type="catalytic activity">
    <reaction evidence="6">
        <text>Exonucleolytic cleavage in either 5'- to 3'- or 3'- to 5'-direction to yield nucleoside 5'-phosphates.</text>
        <dbReference type="EC" id="3.1.11.6"/>
    </reaction>
</comment>
<dbReference type="Pfam" id="PF02609">
    <property type="entry name" value="Exonuc_VII_S"/>
    <property type="match status" value="1"/>
</dbReference>
<name>A0A9E6RIU6_9HYPH</name>
<evidence type="ECO:0000256" key="4">
    <source>
        <dbReference type="ARBA" id="ARBA00022801"/>
    </source>
</evidence>
<keyword evidence="5 6" id="KW-0269">Exonuclease</keyword>
<organism evidence="8 9">
    <name type="scientific">Chenggangzhangella methanolivorans</name>
    <dbReference type="NCBI Taxonomy" id="1437009"/>
    <lineage>
        <taxon>Bacteria</taxon>
        <taxon>Pseudomonadati</taxon>
        <taxon>Pseudomonadota</taxon>
        <taxon>Alphaproteobacteria</taxon>
        <taxon>Hyphomicrobiales</taxon>
        <taxon>Methylopilaceae</taxon>
        <taxon>Chenggangzhangella</taxon>
    </lineage>
</organism>
<dbReference type="InterPro" id="IPR003761">
    <property type="entry name" value="Exonuc_VII_S"/>
</dbReference>
<dbReference type="Gene3D" id="1.10.287.1040">
    <property type="entry name" value="Exonuclease VII, small subunit"/>
    <property type="match status" value="1"/>
</dbReference>
<reference evidence="8" key="1">
    <citation type="submission" date="2021-08" db="EMBL/GenBank/DDBJ databases">
        <authorList>
            <person name="Zhang H."/>
            <person name="Xu M."/>
            <person name="Yu Z."/>
            <person name="Yang L."/>
            <person name="Cai Y."/>
        </authorList>
    </citation>
    <scope>NUCLEOTIDE SEQUENCE</scope>
    <source>
        <strain evidence="8">CHL1</strain>
    </source>
</reference>
<dbReference type="KEGG" id="cmet:K6K41_04560"/>
<comment type="subunit">
    <text evidence="6">Heterooligomer composed of large and small subunits.</text>
</comment>
<dbReference type="PANTHER" id="PTHR34137:SF1">
    <property type="entry name" value="EXODEOXYRIBONUCLEASE 7 SMALL SUBUNIT"/>
    <property type="match status" value="1"/>
</dbReference>
<evidence type="ECO:0000256" key="2">
    <source>
        <dbReference type="ARBA" id="ARBA00022490"/>
    </source>
</evidence>
<dbReference type="GO" id="GO:0006308">
    <property type="term" value="P:DNA catabolic process"/>
    <property type="evidence" value="ECO:0007669"/>
    <property type="project" value="UniProtKB-UniRule"/>
</dbReference>
<dbReference type="SUPFAM" id="SSF116842">
    <property type="entry name" value="XseB-like"/>
    <property type="match status" value="1"/>
</dbReference>
<dbReference type="GO" id="GO:0008855">
    <property type="term" value="F:exodeoxyribonuclease VII activity"/>
    <property type="evidence" value="ECO:0007669"/>
    <property type="project" value="UniProtKB-UniRule"/>
</dbReference>
<dbReference type="AlphaFoldDB" id="A0A9E6RIU6"/>
<feature type="region of interest" description="Disordered" evidence="7">
    <location>
        <begin position="83"/>
        <end position="103"/>
    </location>
</feature>
<comment type="subcellular location">
    <subcellularLocation>
        <location evidence="6">Cytoplasm</location>
    </subcellularLocation>
</comment>
<keyword evidence="4 6" id="KW-0378">Hydrolase</keyword>
<dbReference type="GO" id="GO:0005829">
    <property type="term" value="C:cytosol"/>
    <property type="evidence" value="ECO:0007669"/>
    <property type="project" value="TreeGrafter"/>
</dbReference>
<dbReference type="PANTHER" id="PTHR34137">
    <property type="entry name" value="EXODEOXYRIBONUCLEASE 7 SMALL SUBUNIT"/>
    <property type="match status" value="1"/>
</dbReference>